<dbReference type="AlphaFoldDB" id="A0A2S1QWE4"/>
<sequence>MGKKVVWTRVAIEQLSDIHEYIYNTTKSFRIADNVILQIQNSSEILSNNPEIYPLDIYKLRNNGNYRAYEIFHYRISYRIEEQIYITSLRHTSRVPKLY</sequence>
<dbReference type="Pfam" id="PF05016">
    <property type="entry name" value="ParE_toxin"/>
    <property type="match status" value="1"/>
</dbReference>
<evidence type="ECO:0000256" key="1">
    <source>
        <dbReference type="ARBA" id="ARBA00022649"/>
    </source>
</evidence>
<dbReference type="RefSeq" id="WP_108777410.1">
    <property type="nucleotide sequence ID" value="NZ_CP029186.1"/>
</dbReference>
<organism evidence="2 3">
    <name type="scientific">Flavobacterium album</name>
    <dbReference type="NCBI Taxonomy" id="2175091"/>
    <lineage>
        <taxon>Bacteria</taxon>
        <taxon>Pseudomonadati</taxon>
        <taxon>Bacteroidota</taxon>
        <taxon>Flavobacteriia</taxon>
        <taxon>Flavobacteriales</taxon>
        <taxon>Flavobacteriaceae</taxon>
        <taxon>Flavobacterium</taxon>
    </lineage>
</organism>
<dbReference type="SUPFAM" id="SSF143011">
    <property type="entry name" value="RelE-like"/>
    <property type="match status" value="1"/>
</dbReference>
<dbReference type="EMBL" id="CP029186">
    <property type="protein sequence ID" value="AWH84704.1"/>
    <property type="molecule type" value="Genomic_DNA"/>
</dbReference>
<dbReference type="InterPro" id="IPR007712">
    <property type="entry name" value="RelE/ParE_toxin"/>
</dbReference>
<protein>
    <submittedName>
        <fullName evidence="2">Type II toxin-antitoxin system RelE/ParE family toxin</fullName>
    </submittedName>
</protein>
<dbReference type="Proteomes" id="UP000244929">
    <property type="component" value="Chromosome"/>
</dbReference>
<evidence type="ECO:0000313" key="2">
    <source>
        <dbReference type="EMBL" id="AWH84704.1"/>
    </source>
</evidence>
<name>A0A2S1QWE4_9FLAO</name>
<keyword evidence="3" id="KW-1185">Reference proteome</keyword>
<dbReference type="InterPro" id="IPR035093">
    <property type="entry name" value="RelE/ParE_toxin_dom_sf"/>
</dbReference>
<gene>
    <name evidence="2" type="ORF">HYN59_06030</name>
</gene>
<reference evidence="2 3" key="1">
    <citation type="submission" date="2018-04" db="EMBL/GenBank/DDBJ databases">
        <title>Genome sequencing of Flavobacterium sp. HYN0059.</title>
        <authorList>
            <person name="Yi H."/>
            <person name="Baek C."/>
        </authorList>
    </citation>
    <scope>NUCLEOTIDE SEQUENCE [LARGE SCALE GENOMIC DNA]</scope>
    <source>
        <strain evidence="2 3">HYN0059</strain>
    </source>
</reference>
<dbReference type="Gene3D" id="3.30.2310.20">
    <property type="entry name" value="RelE-like"/>
    <property type="match status" value="1"/>
</dbReference>
<accession>A0A2S1QWE4</accession>
<evidence type="ECO:0000313" key="3">
    <source>
        <dbReference type="Proteomes" id="UP000244929"/>
    </source>
</evidence>
<keyword evidence="1" id="KW-1277">Toxin-antitoxin system</keyword>
<dbReference type="KEGG" id="falb:HYN59_06030"/>
<proteinExistence type="predicted"/>
<dbReference type="OrthoDB" id="962256at2"/>